<accession>A0A1H7GFC0</accession>
<evidence type="ECO:0000313" key="2">
    <source>
        <dbReference type="EMBL" id="SEK35572.1"/>
    </source>
</evidence>
<feature type="domain" description="NAD-dependent epimerase/dehydratase" evidence="1">
    <location>
        <begin position="10"/>
        <end position="76"/>
    </location>
</feature>
<dbReference type="Gene3D" id="3.40.50.720">
    <property type="entry name" value="NAD(P)-binding Rossmann-like Domain"/>
    <property type="match status" value="1"/>
</dbReference>
<dbReference type="Proteomes" id="UP000198620">
    <property type="component" value="Unassembled WGS sequence"/>
</dbReference>
<dbReference type="Pfam" id="PF01370">
    <property type="entry name" value="Epimerase"/>
    <property type="match status" value="2"/>
</dbReference>
<dbReference type="EMBL" id="FOBH01000001">
    <property type="protein sequence ID" value="SEK35572.1"/>
    <property type="molecule type" value="Genomic_DNA"/>
</dbReference>
<evidence type="ECO:0000313" key="3">
    <source>
        <dbReference type="Proteomes" id="UP000198620"/>
    </source>
</evidence>
<dbReference type="RefSeq" id="WP_090826123.1">
    <property type="nucleotide sequence ID" value="NZ_FOBH01000001.1"/>
</dbReference>
<organism evidence="2 3">
    <name type="scientific">Nitrosovibrio tenuis</name>
    <dbReference type="NCBI Taxonomy" id="1233"/>
    <lineage>
        <taxon>Bacteria</taxon>
        <taxon>Pseudomonadati</taxon>
        <taxon>Pseudomonadota</taxon>
        <taxon>Betaproteobacteria</taxon>
        <taxon>Nitrosomonadales</taxon>
        <taxon>Nitrosomonadaceae</taxon>
        <taxon>Nitrosovibrio</taxon>
    </lineage>
</organism>
<dbReference type="InterPro" id="IPR036291">
    <property type="entry name" value="NAD(P)-bd_dom_sf"/>
</dbReference>
<dbReference type="SUPFAM" id="SSF51735">
    <property type="entry name" value="NAD(P)-binding Rossmann-fold domains"/>
    <property type="match status" value="1"/>
</dbReference>
<gene>
    <name evidence="2" type="ORF">SAMN05216387_101234</name>
</gene>
<dbReference type="PANTHER" id="PTHR12126:SF11">
    <property type="entry name" value="NADH DEHYDROGENASE [UBIQUINONE] 1 ALPHA SUBCOMPLEX SUBUNIT 9, MITOCHONDRIAL"/>
    <property type="match status" value="1"/>
</dbReference>
<keyword evidence="3" id="KW-1185">Reference proteome</keyword>
<protein>
    <submittedName>
        <fullName evidence="2">Uncharacterized conserved protein YbjT, contains NAD(P)-binding and DUF2867 domains</fullName>
    </submittedName>
</protein>
<dbReference type="GO" id="GO:0044877">
    <property type="term" value="F:protein-containing complex binding"/>
    <property type="evidence" value="ECO:0007669"/>
    <property type="project" value="TreeGrafter"/>
</dbReference>
<proteinExistence type="predicted"/>
<sequence>MSSLASSHQIIVTGATSIVGRFLLPRLLEAGYEVHAASRKRNETPGTTGKLLWHQVDISCPEQLPKLNATVLVHLAPLWLLPPLLPILDSLGVKRLIGFGSTSLFSKADSADAGERQLAARFALVEEAIGSACGASEIDWTVLRPTLVYDCGRDKNITQIARFIHRYGFFPLLGNARGLRQPVHADDLAQACVMALSQPITFNKSYNLSGGETLTYRQMVEKIFGSLGKPARLVTIPAWMFRRGIEVLTLLPGKRSVNPEMATRMNVDLCFSHAAAARDFGFAPRPFLPVFTQWDDLQK</sequence>
<dbReference type="OrthoDB" id="5565437at2"/>
<reference evidence="2 3" key="1">
    <citation type="submission" date="2016-10" db="EMBL/GenBank/DDBJ databases">
        <authorList>
            <person name="de Groot N.N."/>
        </authorList>
    </citation>
    <scope>NUCLEOTIDE SEQUENCE [LARGE SCALE GENOMIC DNA]</scope>
    <source>
        <strain evidence="2 3">Nv1</strain>
    </source>
</reference>
<dbReference type="PANTHER" id="PTHR12126">
    <property type="entry name" value="NADH-UBIQUINONE OXIDOREDUCTASE 39 KDA SUBUNIT-RELATED"/>
    <property type="match status" value="1"/>
</dbReference>
<dbReference type="STRING" id="1233.SAMN05216387_101234"/>
<name>A0A1H7GFC0_9PROT</name>
<dbReference type="InterPro" id="IPR001509">
    <property type="entry name" value="Epimerase_deHydtase"/>
</dbReference>
<feature type="domain" description="NAD-dependent epimerase/dehydratase" evidence="1">
    <location>
        <begin position="88"/>
        <end position="207"/>
    </location>
</feature>
<dbReference type="AlphaFoldDB" id="A0A1H7GFC0"/>
<evidence type="ECO:0000259" key="1">
    <source>
        <dbReference type="Pfam" id="PF01370"/>
    </source>
</evidence>
<dbReference type="InterPro" id="IPR051207">
    <property type="entry name" value="ComplexI_NDUFA9_subunit"/>
</dbReference>